<dbReference type="SUPFAM" id="SSF53098">
    <property type="entry name" value="Ribonuclease H-like"/>
    <property type="match status" value="1"/>
</dbReference>
<dbReference type="EMBL" id="CAWYQH010000013">
    <property type="protein sequence ID" value="CAK8674824.1"/>
    <property type="molecule type" value="Genomic_DNA"/>
</dbReference>
<protein>
    <recommendedName>
        <fullName evidence="3">HAT C-terminal dimerisation domain-containing protein</fullName>
    </recommendedName>
</protein>
<dbReference type="InterPro" id="IPR012337">
    <property type="entry name" value="RNaseH-like_sf"/>
</dbReference>
<comment type="caution">
    <text evidence="1">The sequence shown here is derived from an EMBL/GenBank/DDBJ whole genome shotgun (WGS) entry which is preliminary data.</text>
</comment>
<gene>
    <name evidence="1" type="ORF">CVLEPA_LOCUS4484</name>
</gene>
<dbReference type="PANTHER" id="PTHR37162:SF1">
    <property type="entry name" value="BED-TYPE DOMAIN-CONTAINING PROTEIN"/>
    <property type="match status" value="1"/>
</dbReference>
<name>A0ABP0F8S8_CLALP</name>
<sequence>MILKKCVAFTGDNCNTMFGGLRRNEQGNNVFAKLKKMLNPSLIGVGCSAHVLNNCIHHGAERINIDIENNINKIYQYFSIYTIRTEQLKEYCEFANCEYKRLLSHSKTRWLSLFPGISRLLEMFSPLKSYFLSQEHPPIVIKRFFENEMSELYLWHMHSLMSVFHGRIQVVERENNSVAEVLENLELVHKVLVERKNENFMSLKVKRLLVEKREEGYEDECNNFLSEVANLYERCLEYLCKWMKPMEEFACFKWMTLNEIPSWKDVEPCMEYLIGKGVHVDDAKCFDQICNLKQFVESYLQDEEFIKLPTHKKWCKYFDQSTNITCHSEILRLVQFFFAVTSHNANVERVFSLMESQWTKERNKLSVATMKGILTLQYNFKDMCCSEFFYF</sequence>
<accession>A0ABP0F8S8</accession>
<evidence type="ECO:0008006" key="3">
    <source>
        <dbReference type="Google" id="ProtNLM"/>
    </source>
</evidence>
<evidence type="ECO:0000313" key="2">
    <source>
        <dbReference type="Proteomes" id="UP001642483"/>
    </source>
</evidence>
<organism evidence="1 2">
    <name type="scientific">Clavelina lepadiformis</name>
    <name type="common">Light-bulb sea squirt</name>
    <name type="synonym">Ascidia lepadiformis</name>
    <dbReference type="NCBI Taxonomy" id="159417"/>
    <lineage>
        <taxon>Eukaryota</taxon>
        <taxon>Metazoa</taxon>
        <taxon>Chordata</taxon>
        <taxon>Tunicata</taxon>
        <taxon>Ascidiacea</taxon>
        <taxon>Aplousobranchia</taxon>
        <taxon>Clavelinidae</taxon>
        <taxon>Clavelina</taxon>
    </lineage>
</organism>
<keyword evidence="2" id="KW-1185">Reference proteome</keyword>
<reference evidence="1 2" key="1">
    <citation type="submission" date="2024-02" db="EMBL/GenBank/DDBJ databases">
        <authorList>
            <person name="Daric V."/>
            <person name="Darras S."/>
        </authorList>
    </citation>
    <scope>NUCLEOTIDE SEQUENCE [LARGE SCALE GENOMIC DNA]</scope>
</reference>
<evidence type="ECO:0000313" key="1">
    <source>
        <dbReference type="EMBL" id="CAK8674824.1"/>
    </source>
</evidence>
<dbReference type="PANTHER" id="PTHR37162">
    <property type="entry name" value="HAT FAMILY DIMERISATION DOMAINCONTAINING PROTEIN-RELATED"/>
    <property type="match status" value="1"/>
</dbReference>
<proteinExistence type="predicted"/>
<dbReference type="Proteomes" id="UP001642483">
    <property type="component" value="Unassembled WGS sequence"/>
</dbReference>